<organism evidence="2 3">
    <name type="scientific">Dryococelus australis</name>
    <dbReference type="NCBI Taxonomy" id="614101"/>
    <lineage>
        <taxon>Eukaryota</taxon>
        <taxon>Metazoa</taxon>
        <taxon>Ecdysozoa</taxon>
        <taxon>Arthropoda</taxon>
        <taxon>Hexapoda</taxon>
        <taxon>Insecta</taxon>
        <taxon>Pterygota</taxon>
        <taxon>Neoptera</taxon>
        <taxon>Polyneoptera</taxon>
        <taxon>Phasmatodea</taxon>
        <taxon>Verophasmatodea</taxon>
        <taxon>Anareolatae</taxon>
        <taxon>Phasmatidae</taxon>
        <taxon>Eurycanthinae</taxon>
        <taxon>Dryococelus</taxon>
    </lineage>
</organism>
<sequence length="557" mass="60793">MWVQQTSGHSCIVTTNNEQTPPPVHNGSQSEGIASIHTRGRARREDWAARAVNDTFGDCERAGQLRDLARRNPTSERLVQSARLRSLWSDVESLQNAATPLRGDVAYAGVDSRAAGRRGGTDLRWRLRQQRPCSGRRAATPARRRCGGPRSYWGRHWRGRQRRPAAAASRRCARCGLGTTAACRLRKQPTDTPLPSGGATTWMTQEIGKKHFKRLVPLLAQRFRLRPPNSRVPTSIPGPGNISNLWLFYVGNVADTDVVGNFILEFFCLPLHYPPHPTSSFQLCCTFVSSILLAEDENTRGGVCTFQGTASAFALNVDGDLLGGGRGGVVVRPLASHLGGPGSIPGGVSRAFSLMETVPDDAAGRKGSPVSPRAPLHSGTAPYSPHFTIIGSQDLGVKRSPNLLTLGNEFFSGGGGRNKPLNNGTNLSTRSPERDIMDRFNFSSTGLSQMEPDFLWARTKGERNGECPVSRNQRRHSPVIPVVRFEVVLSDFHFFDISVWKNSPSGWQSDWWREGNPAGGEPVFPVALQAASELFRADGLPGVSPIWAGNLVSRRPD</sequence>
<feature type="region of interest" description="Disordered" evidence="1">
    <location>
        <begin position="1"/>
        <end position="31"/>
    </location>
</feature>
<evidence type="ECO:0000313" key="2">
    <source>
        <dbReference type="EMBL" id="KAJ8892082.1"/>
    </source>
</evidence>
<reference evidence="2 3" key="1">
    <citation type="submission" date="2023-02" db="EMBL/GenBank/DDBJ databases">
        <title>LHISI_Scaffold_Assembly.</title>
        <authorList>
            <person name="Stuart O.P."/>
            <person name="Cleave R."/>
            <person name="Magrath M.J.L."/>
            <person name="Mikheyev A.S."/>
        </authorList>
    </citation>
    <scope>NUCLEOTIDE SEQUENCE [LARGE SCALE GENOMIC DNA]</scope>
    <source>
        <strain evidence="2">Daus_M_001</strain>
        <tissue evidence="2">Leg muscle</tissue>
    </source>
</reference>
<evidence type="ECO:0000256" key="1">
    <source>
        <dbReference type="SAM" id="MobiDB-lite"/>
    </source>
</evidence>
<accession>A0ABQ9I617</accession>
<dbReference type="EMBL" id="JARBHB010000002">
    <property type="protein sequence ID" value="KAJ8892082.1"/>
    <property type="molecule type" value="Genomic_DNA"/>
</dbReference>
<protein>
    <submittedName>
        <fullName evidence="2">Uncharacterized protein</fullName>
    </submittedName>
</protein>
<evidence type="ECO:0000313" key="3">
    <source>
        <dbReference type="Proteomes" id="UP001159363"/>
    </source>
</evidence>
<dbReference type="Proteomes" id="UP001159363">
    <property type="component" value="Chromosome 2"/>
</dbReference>
<name>A0ABQ9I617_9NEOP</name>
<gene>
    <name evidence="2" type="ORF">PR048_004660</name>
</gene>
<comment type="caution">
    <text evidence="2">The sequence shown here is derived from an EMBL/GenBank/DDBJ whole genome shotgun (WGS) entry which is preliminary data.</text>
</comment>
<feature type="compositionally biased region" description="Polar residues" evidence="1">
    <location>
        <begin position="1"/>
        <end position="19"/>
    </location>
</feature>
<proteinExistence type="predicted"/>
<keyword evidence="3" id="KW-1185">Reference proteome</keyword>